<dbReference type="SUPFAM" id="SSF50685">
    <property type="entry name" value="Barwin-like endoglucanases"/>
    <property type="match status" value="1"/>
</dbReference>
<evidence type="ECO:0000313" key="3">
    <source>
        <dbReference type="EMBL" id="MFC7666394.1"/>
    </source>
</evidence>
<evidence type="ECO:0000259" key="2">
    <source>
        <dbReference type="Pfam" id="PF03330"/>
    </source>
</evidence>
<dbReference type="InterPro" id="IPR012997">
    <property type="entry name" value="RplA"/>
</dbReference>
<dbReference type="EMBL" id="JBHTEK010000001">
    <property type="protein sequence ID" value="MFC7666394.1"/>
    <property type="molecule type" value="Genomic_DNA"/>
</dbReference>
<dbReference type="Pfam" id="PF03330">
    <property type="entry name" value="DPBB_1"/>
    <property type="match status" value="1"/>
</dbReference>
<dbReference type="PANTHER" id="PTHR34183:SF8">
    <property type="entry name" value="ENDOLYTIC PEPTIDOGLYCAN TRANSGLYCOSYLASE RLPA-RELATED"/>
    <property type="match status" value="1"/>
</dbReference>
<dbReference type="NCBIfam" id="TIGR00413">
    <property type="entry name" value="rlpA"/>
    <property type="match status" value="1"/>
</dbReference>
<gene>
    <name evidence="3" type="ORF">ACFQT0_02360</name>
</gene>
<proteinExistence type="inferred from homology"/>
<keyword evidence="4" id="KW-1185">Reference proteome</keyword>
<dbReference type="InterPro" id="IPR009009">
    <property type="entry name" value="RlpA-like_DPBB"/>
</dbReference>
<evidence type="ECO:0000313" key="4">
    <source>
        <dbReference type="Proteomes" id="UP001596513"/>
    </source>
</evidence>
<name>A0ABW2U0J4_9BACT</name>
<dbReference type="InterPro" id="IPR036908">
    <property type="entry name" value="RlpA-like_sf"/>
</dbReference>
<reference evidence="4" key="1">
    <citation type="journal article" date="2019" name="Int. J. Syst. Evol. Microbiol.">
        <title>The Global Catalogue of Microorganisms (GCM) 10K type strain sequencing project: providing services to taxonomists for standard genome sequencing and annotation.</title>
        <authorList>
            <consortium name="The Broad Institute Genomics Platform"/>
            <consortium name="The Broad Institute Genome Sequencing Center for Infectious Disease"/>
            <person name="Wu L."/>
            <person name="Ma J."/>
        </authorList>
    </citation>
    <scope>NUCLEOTIDE SEQUENCE [LARGE SCALE GENOMIC DNA]</scope>
    <source>
        <strain evidence="4">JCM 19635</strain>
    </source>
</reference>
<dbReference type="Proteomes" id="UP001596513">
    <property type="component" value="Unassembled WGS sequence"/>
</dbReference>
<dbReference type="CDD" id="cd22268">
    <property type="entry name" value="DPBB_RlpA-like"/>
    <property type="match status" value="1"/>
</dbReference>
<dbReference type="RefSeq" id="WP_380200068.1">
    <property type="nucleotide sequence ID" value="NZ_JBHTEK010000001.1"/>
</dbReference>
<comment type="caution">
    <text evidence="3">The sequence shown here is derived from an EMBL/GenBank/DDBJ whole genome shotgun (WGS) entry which is preliminary data.</text>
</comment>
<accession>A0ABW2U0J4</accession>
<dbReference type="PANTHER" id="PTHR34183">
    <property type="entry name" value="ENDOLYTIC PEPTIDOGLYCAN TRANSGLYCOSYLASE RLPA"/>
    <property type="match status" value="1"/>
</dbReference>
<organism evidence="3 4">
    <name type="scientific">Hymenobacter humi</name>
    <dbReference type="NCBI Taxonomy" id="1411620"/>
    <lineage>
        <taxon>Bacteria</taxon>
        <taxon>Pseudomonadati</taxon>
        <taxon>Bacteroidota</taxon>
        <taxon>Cytophagia</taxon>
        <taxon>Cytophagales</taxon>
        <taxon>Hymenobacteraceae</taxon>
        <taxon>Hymenobacter</taxon>
    </lineage>
</organism>
<sequence length="160" mass="17698">MKMVLNPKLLRIHWWSTRVLPLLVLALLASCNSSRSVSKGPAAPRSTRGTYTQKGLGSYYANKFAGRATASGTTYRPSEMTAAHNTLPFGTVIRVTNMRNGKAVDVTVTDRGPHTKGYIVDVSRRAAVQARHHRSGRSARRGHRYQTSQWPLACCQLNFS</sequence>
<dbReference type="Gene3D" id="2.40.40.10">
    <property type="entry name" value="RlpA-like domain"/>
    <property type="match status" value="1"/>
</dbReference>
<protein>
    <submittedName>
        <fullName evidence="3">Septal ring lytic transglycosylase RlpA family protein</fullName>
    </submittedName>
</protein>
<evidence type="ECO:0000256" key="1">
    <source>
        <dbReference type="RuleBase" id="RU003495"/>
    </source>
</evidence>
<comment type="similarity">
    <text evidence="1">Belongs to the RlpA family.</text>
</comment>
<dbReference type="PROSITE" id="PS51257">
    <property type="entry name" value="PROKAR_LIPOPROTEIN"/>
    <property type="match status" value="1"/>
</dbReference>
<feature type="domain" description="RlpA-like protein double-psi beta-barrel" evidence="2">
    <location>
        <begin position="53"/>
        <end position="129"/>
    </location>
</feature>